<dbReference type="Pfam" id="PF06259">
    <property type="entry name" value="Abhydrolase_8"/>
    <property type="match status" value="1"/>
</dbReference>
<accession>A0ABW3XKR8</accession>
<dbReference type="InterPro" id="IPR010427">
    <property type="entry name" value="DUF1023"/>
</dbReference>
<proteinExistence type="predicted"/>
<sequence>MTSVLTWQQLRDLKLSELDDAADGWAKVSYHADAAAERVDAEMAGSLAKTQESESAKAAIRRLNRLSRNFHYIHTECGLIRTLVNGLFTELAAPQRRLKEALEDATALSYTVHEDGSIGYPAAGKNDLTGEEIPGGTVVGNNGTLASGNKGLYAPGGKGLYTPGSGPGGPGLINPNPNNAKAQDIADHIAHALREVREIDERYRPALSKLKAGPGLAVDAKTWADAAADAQAVRSAADYLTDDIPLDKSPVSRKEWWDHLTQEQREEYLAAYPNVIGNLDGIPAMARDKANRENLQLLIGKLSGQHDEGSKTMLDGLKSIDYQLRHQDPGSPPMYLLGVGDEGNGRAIVSYGNPDASKNVSAYVPGLGTALDADFAKNDLKRAQDTAIDAQNFDPSSASIVWLGYDAPQMPASEFVHNADVVSMDDAKAGATTYNQFMAGISATNEQSDPHITAIGHSYGSLTVGQAAQQHGGIPGADDIILVGSPGTGADHAEDLNVGKDHVFVGAAANDPVTMLPNHRTAGGMLIGSGLGAVAGTVLGHESGSYLGDLVGGAAGAAVGGVVGHKVGDSAADPDKIWFGTNPASKEFGAHRFFVNDGPRPFIDGQGPTPAHSNYFNPEKDLASATNIGKIVAGESDRIKMERGR</sequence>
<dbReference type="EMBL" id="JBHTMM010000030">
    <property type="protein sequence ID" value="MFD1308803.1"/>
    <property type="molecule type" value="Genomic_DNA"/>
</dbReference>
<dbReference type="RefSeq" id="WP_381233360.1">
    <property type="nucleotide sequence ID" value="NZ_JBHSKH010000010.1"/>
</dbReference>
<evidence type="ECO:0000259" key="1">
    <source>
        <dbReference type="Pfam" id="PF06259"/>
    </source>
</evidence>
<dbReference type="Proteomes" id="UP001597058">
    <property type="component" value="Unassembled WGS sequence"/>
</dbReference>
<dbReference type="InterPro" id="IPR029058">
    <property type="entry name" value="AB_hydrolase_fold"/>
</dbReference>
<organism evidence="2 3">
    <name type="scientific">Streptomyces kaempferi</name>
    <dbReference type="NCBI Taxonomy" id="333725"/>
    <lineage>
        <taxon>Bacteria</taxon>
        <taxon>Bacillati</taxon>
        <taxon>Actinomycetota</taxon>
        <taxon>Actinomycetes</taxon>
        <taxon>Kitasatosporales</taxon>
        <taxon>Streptomycetaceae</taxon>
        <taxon>Streptomyces</taxon>
    </lineage>
</organism>
<keyword evidence="3" id="KW-1185">Reference proteome</keyword>
<name>A0ABW3XKR8_9ACTN</name>
<dbReference type="GO" id="GO:0016787">
    <property type="term" value="F:hydrolase activity"/>
    <property type="evidence" value="ECO:0007669"/>
    <property type="project" value="UniProtKB-KW"/>
</dbReference>
<protein>
    <submittedName>
        <fullName evidence="2">Alpha/beta hydrolase</fullName>
    </submittedName>
</protein>
<gene>
    <name evidence="2" type="ORF">ACFQ5X_23475</name>
</gene>
<evidence type="ECO:0000313" key="2">
    <source>
        <dbReference type="EMBL" id="MFD1308803.1"/>
    </source>
</evidence>
<feature type="domain" description="DUF1023" evidence="1">
    <location>
        <begin position="343"/>
        <end position="518"/>
    </location>
</feature>
<dbReference type="SUPFAM" id="SSF53474">
    <property type="entry name" value="alpha/beta-Hydrolases"/>
    <property type="match status" value="1"/>
</dbReference>
<evidence type="ECO:0000313" key="3">
    <source>
        <dbReference type="Proteomes" id="UP001597058"/>
    </source>
</evidence>
<comment type="caution">
    <text evidence="2">The sequence shown here is derived from an EMBL/GenBank/DDBJ whole genome shotgun (WGS) entry which is preliminary data.</text>
</comment>
<reference evidence="3" key="1">
    <citation type="journal article" date="2019" name="Int. J. Syst. Evol. Microbiol.">
        <title>The Global Catalogue of Microorganisms (GCM) 10K type strain sequencing project: providing services to taxonomists for standard genome sequencing and annotation.</title>
        <authorList>
            <consortium name="The Broad Institute Genomics Platform"/>
            <consortium name="The Broad Institute Genome Sequencing Center for Infectious Disease"/>
            <person name="Wu L."/>
            <person name="Ma J."/>
        </authorList>
    </citation>
    <scope>NUCLEOTIDE SEQUENCE [LARGE SCALE GENOMIC DNA]</scope>
    <source>
        <strain evidence="3">CGMCC 4.7020</strain>
    </source>
</reference>
<keyword evidence="2" id="KW-0378">Hydrolase</keyword>